<accession>A0ABV0IHX1</accession>
<dbReference type="Pfam" id="PF02585">
    <property type="entry name" value="PIG-L"/>
    <property type="match status" value="1"/>
</dbReference>
<dbReference type="Proteomes" id="UP001484097">
    <property type="component" value="Unassembled WGS sequence"/>
</dbReference>
<evidence type="ECO:0000256" key="1">
    <source>
        <dbReference type="ARBA" id="ARBA00022833"/>
    </source>
</evidence>
<gene>
    <name evidence="2" type="ORF">ABDK96_08770</name>
</gene>
<protein>
    <submittedName>
        <fullName evidence="2">PIG-L family deacetylase</fullName>
    </submittedName>
</protein>
<name>A0ABV0IHX1_9MICC</name>
<comment type="caution">
    <text evidence="2">The sequence shown here is derived from an EMBL/GenBank/DDBJ whole genome shotgun (WGS) entry which is preliminary data.</text>
</comment>
<reference evidence="2 3" key="1">
    <citation type="submission" date="2024-05" db="EMBL/GenBank/DDBJ databases">
        <authorList>
            <person name="Yi C."/>
        </authorList>
    </citation>
    <scope>NUCLEOTIDE SEQUENCE [LARGE SCALE GENOMIC DNA]</scope>
    <source>
        <strain evidence="2 3">XS13</strain>
    </source>
</reference>
<keyword evidence="3" id="KW-1185">Reference proteome</keyword>
<dbReference type="Gene3D" id="3.40.50.10320">
    <property type="entry name" value="LmbE-like"/>
    <property type="match status" value="1"/>
</dbReference>
<sequence length="243" mass="25985">MLPPADTAPEPVPAAAWRRAADGAPLSPVLPPDASLLVLAAHPDDETIGAGRLLADHTGPARCVTLTAGERCHGESADAAQVARTRLREWGAALAVLGAEPVETPRWPDAGLSGHEREAAEALAGWAAGADAILAPWRHDPHPDHEAAGRVGAEVARRAGTPLWSYLVWTPYWMHPEDLAGRGAELLRYPSSERAGVRWREALARHRSQVTAQPPASHPVVPATLLDRHESQLLIRETHAVRA</sequence>
<dbReference type="PANTHER" id="PTHR12993:SF11">
    <property type="entry name" value="N-ACETYLGLUCOSAMINYL-PHOSPHATIDYLINOSITOL DE-N-ACETYLASE"/>
    <property type="match status" value="1"/>
</dbReference>
<organism evidence="2 3">
    <name type="scientific">Citricoccus nitrophenolicus</name>
    <dbReference type="NCBI Taxonomy" id="863575"/>
    <lineage>
        <taxon>Bacteria</taxon>
        <taxon>Bacillati</taxon>
        <taxon>Actinomycetota</taxon>
        <taxon>Actinomycetes</taxon>
        <taxon>Micrococcales</taxon>
        <taxon>Micrococcaceae</taxon>
        <taxon>Citricoccus</taxon>
    </lineage>
</organism>
<dbReference type="RefSeq" id="WP_347920426.1">
    <property type="nucleotide sequence ID" value="NZ_JBDXMX010000003.1"/>
</dbReference>
<evidence type="ECO:0000313" key="3">
    <source>
        <dbReference type="Proteomes" id="UP001484097"/>
    </source>
</evidence>
<keyword evidence="1" id="KW-0862">Zinc</keyword>
<proteinExistence type="predicted"/>
<dbReference type="PANTHER" id="PTHR12993">
    <property type="entry name" value="N-ACETYLGLUCOSAMINYL-PHOSPHATIDYLINOSITOL DE-N-ACETYLASE-RELATED"/>
    <property type="match status" value="1"/>
</dbReference>
<dbReference type="EMBL" id="JBDXMX010000003">
    <property type="protein sequence ID" value="MEO9247770.1"/>
    <property type="molecule type" value="Genomic_DNA"/>
</dbReference>
<dbReference type="InterPro" id="IPR003737">
    <property type="entry name" value="GlcNAc_PI_deacetylase-related"/>
</dbReference>
<evidence type="ECO:0000313" key="2">
    <source>
        <dbReference type="EMBL" id="MEO9247770.1"/>
    </source>
</evidence>
<dbReference type="InterPro" id="IPR024078">
    <property type="entry name" value="LmbE-like_dom_sf"/>
</dbReference>
<dbReference type="SUPFAM" id="SSF102588">
    <property type="entry name" value="LmbE-like"/>
    <property type="match status" value="1"/>
</dbReference>